<comment type="caution">
    <text evidence="8">The sequence shown here is derived from an EMBL/GenBank/DDBJ whole genome shotgun (WGS) entry which is preliminary data.</text>
</comment>
<evidence type="ECO:0000259" key="6">
    <source>
        <dbReference type="Pfam" id="PF07669"/>
    </source>
</evidence>
<evidence type="ECO:0000256" key="3">
    <source>
        <dbReference type="ARBA" id="ARBA00022679"/>
    </source>
</evidence>
<dbReference type="Pfam" id="PF18135">
    <property type="entry name" value="Type_ISP_C"/>
    <property type="match status" value="1"/>
</dbReference>
<comment type="catalytic activity">
    <reaction evidence="5">
        <text>a 2'-deoxyadenosine in DNA + S-adenosyl-L-methionine = an N(6)-methyl-2'-deoxyadenosine in DNA + S-adenosyl-L-homocysteine + H(+)</text>
        <dbReference type="Rhea" id="RHEA:15197"/>
        <dbReference type="Rhea" id="RHEA-COMP:12418"/>
        <dbReference type="Rhea" id="RHEA-COMP:12419"/>
        <dbReference type="ChEBI" id="CHEBI:15378"/>
        <dbReference type="ChEBI" id="CHEBI:57856"/>
        <dbReference type="ChEBI" id="CHEBI:59789"/>
        <dbReference type="ChEBI" id="CHEBI:90615"/>
        <dbReference type="ChEBI" id="CHEBI:90616"/>
        <dbReference type="EC" id="2.1.1.72"/>
    </reaction>
</comment>
<dbReference type="PANTHER" id="PTHR33841:SF1">
    <property type="entry name" value="DNA METHYLTRANSFERASE A"/>
    <property type="match status" value="1"/>
</dbReference>
<dbReference type="InterPro" id="IPR041635">
    <property type="entry name" value="Type_ISP_LLaBIII_C"/>
</dbReference>
<gene>
    <name evidence="8" type="ORF">EHS15_04285</name>
</gene>
<evidence type="ECO:0000256" key="1">
    <source>
        <dbReference type="ARBA" id="ARBA00011900"/>
    </source>
</evidence>
<dbReference type="PRINTS" id="PR00507">
    <property type="entry name" value="N12N6MTFRASE"/>
</dbReference>
<protein>
    <recommendedName>
        <fullName evidence="1">site-specific DNA-methyltransferase (adenine-specific)</fullName>
        <ecNumber evidence="1">2.1.1.72</ecNumber>
    </recommendedName>
</protein>
<organism evidence="8 9">
    <name type="scientific">Leptospira idonii</name>
    <dbReference type="NCBI Taxonomy" id="1193500"/>
    <lineage>
        <taxon>Bacteria</taxon>
        <taxon>Pseudomonadati</taxon>
        <taxon>Spirochaetota</taxon>
        <taxon>Spirochaetia</taxon>
        <taxon>Leptospirales</taxon>
        <taxon>Leptospiraceae</taxon>
        <taxon>Leptospira</taxon>
    </lineage>
</organism>
<dbReference type="RefSeq" id="WP_135759298.1">
    <property type="nucleotide sequence ID" value="NZ_RQHW01000013.1"/>
</dbReference>
<dbReference type="InterPro" id="IPR029063">
    <property type="entry name" value="SAM-dependent_MTases_sf"/>
</dbReference>
<dbReference type="InterPro" id="IPR050953">
    <property type="entry name" value="N4_N6_ade-DNA_methylase"/>
</dbReference>
<name>A0A4R9M121_9LEPT</name>
<dbReference type="GO" id="GO:0006304">
    <property type="term" value="P:DNA modification"/>
    <property type="evidence" value="ECO:0007669"/>
    <property type="project" value="InterPro"/>
</dbReference>
<evidence type="ECO:0000256" key="2">
    <source>
        <dbReference type="ARBA" id="ARBA00022603"/>
    </source>
</evidence>
<dbReference type="GO" id="GO:0032259">
    <property type="term" value="P:methylation"/>
    <property type="evidence" value="ECO:0007669"/>
    <property type="project" value="UniProtKB-KW"/>
</dbReference>
<dbReference type="EC" id="2.1.1.72" evidence="1"/>
<dbReference type="GO" id="GO:0009007">
    <property type="term" value="F:site-specific DNA-methyltransferase (adenine-specific) activity"/>
    <property type="evidence" value="ECO:0007669"/>
    <property type="project" value="UniProtKB-EC"/>
</dbReference>
<keyword evidence="9" id="KW-1185">Reference proteome</keyword>
<evidence type="ECO:0000259" key="7">
    <source>
        <dbReference type="Pfam" id="PF18135"/>
    </source>
</evidence>
<evidence type="ECO:0000313" key="8">
    <source>
        <dbReference type="EMBL" id="TGN20434.1"/>
    </source>
</evidence>
<dbReference type="OrthoDB" id="9758243at2"/>
<keyword evidence="3 8" id="KW-0808">Transferase</keyword>
<dbReference type="Gene3D" id="3.40.50.150">
    <property type="entry name" value="Vaccinia Virus protein VP39"/>
    <property type="match status" value="1"/>
</dbReference>
<proteinExistence type="predicted"/>
<dbReference type="Proteomes" id="UP000298058">
    <property type="component" value="Unassembled WGS sequence"/>
</dbReference>
<keyword evidence="2 8" id="KW-0489">Methyltransferase</keyword>
<accession>A0A4R9M121</accession>
<dbReference type="EMBL" id="RQHW01000013">
    <property type="protein sequence ID" value="TGN20434.1"/>
    <property type="molecule type" value="Genomic_DNA"/>
</dbReference>
<feature type="domain" description="Type ISP restriction-modification enzyme LLaBIII C-terminal specificity" evidence="7">
    <location>
        <begin position="691"/>
        <end position="1035"/>
    </location>
</feature>
<sequence length="1049" mass="122772">MPIQEYVKQIQHRLTFGVATEHSYRGDLQSLLSQLVEGIVITNEPKRQKCGAPDYIIHRKEVPLGYIEAKNIGIDLDKAEKSEQLKRYLRSLDNLILSDYLEFRFYRSGQKVKRIKLASLERGNLKVHSENFKNFETHIQSFCNFQGQTIDSAEKLAKMMAQKAKMMEEVLYNALKEEDPNNSLRDQFYAFRKILIHDLDEKTFSDIYAQTIAYGLFAARLNDGNGNDFSRLEARELISKSNPFLRNLFDYISGVQLDERVSWIVDDLADIFRATNLHSILSDFGKATAQNDPFLHFYETFLSAYDPKLRRSRGVYYTPEPVVNFIVRAVDEVLKDEFSLEKGLAENRKITIKYNSDEPDKRSKTGYKQIDKEVHQLQILDPATGTGTFLSETIKLIHKRFQGQEGAWSSYVEEDLIPRINGFEILMASYTMCHLKVERLLKETGYRPKDEKSQNRLKVYLTNTLEEAHPDTGTLFASWLSRESTEANYLKRDTPVMVVIGNPPYSVSSANKSKWIEGLLTDYKKDLNEKNINPLSDDYLKFIRFGQHFIDKNGEGILAYISNNSFIDGLIHRQARKNILESFNKIYILDLHGNSNRQEKTLKGDKDENVFDIKQGVSINIFIKKKRSERTKIYHYDCFGKRKDKYDFLRKNGLKSIGWKNINAKAPYFFFVPNETSHLTDYKGYFPLNRIFLTINSGIKTHRDHFIIDKSKKNLETRIRSFFEKMEHSKYPSEVLEDFKLVENVYFNHSKFKEDSFDSSLIKKITYRPFDDRYIYYSTKLIDRHRSDIMENMLEGDNFGLCLMRQYSYGCDYCYTLLSKNMIESRVFVSNKGMASFAPLYIREKGEVSLLDSKQSRRTHNLSSEFIRDVESEIKIPFRDTERNDKSFFSALDLLDYIYSILHSPSYRKKYIDLLKIDFPRIPLPKDTKSFWELVSIGSQLRKIHLFENSNPLITTFSVSGDNSVDLIEFKDGKVWINEFQYFDHVPESAWNFFIGGYQPAQKWLKDRKGETLNSEELFHYQNLIVCLKESDDWMQKVDEVLEMNSMII</sequence>
<evidence type="ECO:0000313" key="9">
    <source>
        <dbReference type="Proteomes" id="UP000298058"/>
    </source>
</evidence>
<dbReference type="SUPFAM" id="SSF53335">
    <property type="entry name" value="S-adenosyl-L-methionine-dependent methyltransferases"/>
    <property type="match status" value="1"/>
</dbReference>
<reference evidence="8" key="1">
    <citation type="journal article" date="2019" name="PLoS Negl. Trop. Dis.">
        <title>Revisiting the worldwide diversity of Leptospira species in the environment.</title>
        <authorList>
            <person name="Vincent A.T."/>
            <person name="Schiettekatte O."/>
            <person name="Bourhy P."/>
            <person name="Veyrier F.J."/>
            <person name="Picardeau M."/>
        </authorList>
    </citation>
    <scope>NUCLEOTIDE SEQUENCE [LARGE SCALE GENOMIC DNA]</scope>
    <source>
        <strain evidence="8">201300427</strain>
    </source>
</reference>
<dbReference type="AlphaFoldDB" id="A0A4R9M121"/>
<evidence type="ECO:0000256" key="5">
    <source>
        <dbReference type="ARBA" id="ARBA00047942"/>
    </source>
</evidence>
<feature type="domain" description="Type II methyltransferase M.TaqI-like" evidence="6">
    <location>
        <begin position="496"/>
        <end position="592"/>
    </location>
</feature>
<dbReference type="PANTHER" id="PTHR33841">
    <property type="entry name" value="DNA METHYLTRANSFERASE YEEA-RELATED"/>
    <property type="match status" value="1"/>
</dbReference>
<keyword evidence="4" id="KW-0949">S-adenosyl-L-methionine</keyword>
<dbReference type="Pfam" id="PF07669">
    <property type="entry name" value="Eco57I"/>
    <property type="match status" value="1"/>
</dbReference>
<evidence type="ECO:0000256" key="4">
    <source>
        <dbReference type="ARBA" id="ARBA00022691"/>
    </source>
</evidence>
<dbReference type="InterPro" id="IPR011639">
    <property type="entry name" value="MethylTrfase_TaqI-like_dom"/>
</dbReference>